<dbReference type="SUPFAM" id="SSF51197">
    <property type="entry name" value="Clavaminate synthase-like"/>
    <property type="match status" value="1"/>
</dbReference>
<dbReference type="eggNOG" id="KOG0143">
    <property type="taxonomic scope" value="Eukaryota"/>
</dbReference>
<dbReference type="InterPro" id="IPR050231">
    <property type="entry name" value="Iron_ascorbate_oxido_reductase"/>
</dbReference>
<evidence type="ECO:0000259" key="1">
    <source>
        <dbReference type="PROSITE" id="PS51471"/>
    </source>
</evidence>
<evidence type="ECO:0000313" key="3">
    <source>
        <dbReference type="Proteomes" id="UP000266841"/>
    </source>
</evidence>
<name>K0R467_THAOC</name>
<dbReference type="InterPro" id="IPR005123">
    <property type="entry name" value="Oxoglu/Fe-dep_dioxygenase_dom"/>
</dbReference>
<dbReference type="Gene3D" id="2.60.120.330">
    <property type="entry name" value="B-lactam Antibiotic, Isopenicillin N Synthase, Chain"/>
    <property type="match status" value="1"/>
</dbReference>
<dbReference type="Proteomes" id="UP000266841">
    <property type="component" value="Unassembled WGS sequence"/>
</dbReference>
<dbReference type="PANTHER" id="PTHR47990">
    <property type="entry name" value="2-OXOGLUTARATE (2OG) AND FE(II)-DEPENDENT OXYGENASE SUPERFAMILY PROTEIN-RELATED"/>
    <property type="match status" value="1"/>
</dbReference>
<proteinExistence type="predicted"/>
<dbReference type="InterPro" id="IPR027443">
    <property type="entry name" value="IPNS-like_sf"/>
</dbReference>
<protein>
    <recommendedName>
        <fullName evidence="1">Fe2OG dioxygenase domain-containing protein</fullName>
    </recommendedName>
</protein>
<keyword evidence="3" id="KW-1185">Reference proteome</keyword>
<feature type="domain" description="Fe2OG dioxygenase" evidence="1">
    <location>
        <begin position="463"/>
        <end position="591"/>
    </location>
</feature>
<dbReference type="OrthoDB" id="288590at2759"/>
<accession>K0R467</accession>
<dbReference type="PROSITE" id="PS51471">
    <property type="entry name" value="FE2OG_OXY"/>
    <property type="match status" value="1"/>
</dbReference>
<organism evidence="2 3">
    <name type="scientific">Thalassiosira oceanica</name>
    <name type="common">Marine diatom</name>
    <dbReference type="NCBI Taxonomy" id="159749"/>
    <lineage>
        <taxon>Eukaryota</taxon>
        <taxon>Sar</taxon>
        <taxon>Stramenopiles</taxon>
        <taxon>Ochrophyta</taxon>
        <taxon>Bacillariophyta</taxon>
        <taxon>Coscinodiscophyceae</taxon>
        <taxon>Thalassiosirophycidae</taxon>
        <taxon>Thalassiosirales</taxon>
        <taxon>Thalassiosiraceae</taxon>
        <taxon>Thalassiosira</taxon>
    </lineage>
</organism>
<reference evidence="2 3" key="1">
    <citation type="journal article" date="2012" name="Genome Biol.">
        <title>Genome and low-iron response of an oceanic diatom adapted to chronic iron limitation.</title>
        <authorList>
            <person name="Lommer M."/>
            <person name="Specht M."/>
            <person name="Roy A.S."/>
            <person name="Kraemer L."/>
            <person name="Andreson R."/>
            <person name="Gutowska M.A."/>
            <person name="Wolf J."/>
            <person name="Bergner S.V."/>
            <person name="Schilhabel M.B."/>
            <person name="Klostermeier U.C."/>
            <person name="Beiko R.G."/>
            <person name="Rosenstiel P."/>
            <person name="Hippler M."/>
            <person name="Laroche J."/>
        </authorList>
    </citation>
    <scope>NUCLEOTIDE SEQUENCE [LARGE SCALE GENOMIC DNA]</scope>
    <source>
        <strain evidence="2 3">CCMP1005</strain>
    </source>
</reference>
<dbReference type="OMA" id="TESERWC"/>
<sequence length="624" mass="69385">MTPAVFEDAMVWSSTAAPNSARNRTSQHGEDGIIGRIFSLFPQSPTPRFCVDVGAWDGKHLSNTYSLLCSEDPSMKWKGVLIEADRERFDELRALHSPINSSLPKILQRNSVPKDLDFISIDVDGTDYWLLHDLFDAGWRPKVVLIEFNPTMPIDLVYIQPRSDRVRHGSSLSALVELANKKGYTLVETTLFNAFFVMNELYEDHLADEVHDTSIEALHEVTTGTELYQLYDGTVKLHGCKRMLWHRSYAIDETKLQMVPSSERGFPFAPSSNDESIHQDDSRDEQIRASAINIASYCTDDFEDGAREKCRAKLYETLMTSGFALIRGTGMSGSTCRDCLRSAKSFLHEADEAVRRSTLTKDRARRGYSPICTENFASLVGKKGPNDLVKKTNVWPDATVWGEKEVEFFKTSIGDYYCGLCKVAESVLQAICEGITANDPKLKKPLEAIVKPCNDSNKPLSESHTSILTLLGYQPGTRHKRGSKGFMKPLVAAHTDVGVITVLLFDSGECASLQRAEDASSADPENSTWLDVDLPSIPADDPIFVVNVADCLSELSAGAVRSTLHRVVPRPFGDSKICRAVRTCLALFVGLEPNDCLTLPSGENMTYEEWRKKRIAKATSAMKE</sequence>
<dbReference type="AlphaFoldDB" id="K0R467"/>
<evidence type="ECO:0000313" key="2">
    <source>
        <dbReference type="EMBL" id="EJK47828.1"/>
    </source>
</evidence>
<dbReference type="EMBL" id="AGNL01046591">
    <property type="protein sequence ID" value="EJK47828.1"/>
    <property type="molecule type" value="Genomic_DNA"/>
</dbReference>
<gene>
    <name evidence="2" type="ORF">THAOC_33435</name>
</gene>
<comment type="caution">
    <text evidence="2">The sequence shown here is derived from an EMBL/GenBank/DDBJ whole genome shotgun (WGS) entry which is preliminary data.</text>
</comment>